<dbReference type="PANTHER" id="PTHR45962:SF1">
    <property type="entry name" value="N-FATTY-ACYL-AMINO ACID SYNTHASE_HYDROLASE PM20D1"/>
    <property type="match status" value="1"/>
</dbReference>
<organism evidence="8 9">
    <name type="scientific">Marilutibacter spongiae</name>
    <dbReference type="NCBI Taxonomy" id="2025720"/>
    <lineage>
        <taxon>Bacteria</taxon>
        <taxon>Pseudomonadati</taxon>
        <taxon>Pseudomonadota</taxon>
        <taxon>Gammaproteobacteria</taxon>
        <taxon>Lysobacterales</taxon>
        <taxon>Lysobacteraceae</taxon>
        <taxon>Marilutibacter</taxon>
    </lineage>
</organism>
<evidence type="ECO:0000256" key="4">
    <source>
        <dbReference type="ARBA" id="ARBA00022801"/>
    </source>
</evidence>
<comment type="similarity">
    <text evidence="1">Belongs to the peptidase M20A family.</text>
</comment>
<dbReference type="SUPFAM" id="SSF53187">
    <property type="entry name" value="Zn-dependent exopeptidases"/>
    <property type="match status" value="1"/>
</dbReference>
<dbReference type="InterPro" id="IPR011650">
    <property type="entry name" value="Peptidase_M20_dimer"/>
</dbReference>
<dbReference type="InterPro" id="IPR002933">
    <property type="entry name" value="Peptidase_M20"/>
</dbReference>
<evidence type="ECO:0000256" key="5">
    <source>
        <dbReference type="ARBA" id="ARBA00022833"/>
    </source>
</evidence>
<evidence type="ECO:0000256" key="2">
    <source>
        <dbReference type="ARBA" id="ARBA00022670"/>
    </source>
</evidence>
<dbReference type="Pfam" id="PF07687">
    <property type="entry name" value="M20_dimer"/>
    <property type="match status" value="1"/>
</dbReference>
<dbReference type="PROSITE" id="PS00759">
    <property type="entry name" value="ARGE_DAPE_CPG2_2"/>
    <property type="match status" value="1"/>
</dbReference>
<proteinExistence type="inferred from homology"/>
<dbReference type="RefSeq" id="WP_182685236.1">
    <property type="nucleotide sequence ID" value="NZ_JACHTF010000003.1"/>
</dbReference>
<dbReference type="Proteomes" id="UP000523196">
    <property type="component" value="Unassembled WGS sequence"/>
</dbReference>
<dbReference type="InterPro" id="IPR001261">
    <property type="entry name" value="ArgE/DapE_CS"/>
</dbReference>
<sequence length="483" mass="51177">MRHAFLKGLGVVVLGVASAGARASGDPGEAEFRALYRELVETNTTLSSGSCTRAAEAMGARLREAGLPASDVEVIAPPDRPRDGALVALLRGSDARLKPLMLLAHIDVVEARREDWARDPFTLVEEDGFFYARGAADDKAMAAALTDSLVRYRQEGYVPRRGIKLALTCGEETPDTFNSVRWLLQTRPDVLDAAFVINEGAGGELDADGKPVALQVQAGEKVYQDFRLGLANSGGHSSRPKKENAIVQMSAALVRLGAYRFPIAVNPAVRAYFEAQAGQASPEVAADIRAVLADPADEAAALRLWDVNPGWNGMLRTTCIPSMVEGGHAPNAQPQKVTANVNCRILPGVPVDTVQATLARVLDDPSIGIEPVGEIGQSTVPPPLDAGMLAPVREVAEGIWPGVAIVPTMTTGGTDGRFLNAAGIPTYGVSGMFHDAEGSHAHGLDERIRVQSLLDGRRFLYALVRRYADSGWAPGGQAATPAP</sequence>
<dbReference type="Gene3D" id="3.40.630.10">
    <property type="entry name" value="Zn peptidases"/>
    <property type="match status" value="1"/>
</dbReference>
<comment type="caution">
    <text evidence="8">The sequence shown here is derived from an EMBL/GenBank/DDBJ whole genome shotgun (WGS) entry which is preliminary data.</text>
</comment>
<accession>A0A7W3Y579</accession>
<dbReference type="PANTHER" id="PTHR45962">
    <property type="entry name" value="N-FATTY-ACYL-AMINO ACID SYNTHASE/HYDROLASE PM20D1"/>
    <property type="match status" value="1"/>
</dbReference>
<dbReference type="Pfam" id="PF01546">
    <property type="entry name" value="Peptidase_M20"/>
    <property type="match status" value="1"/>
</dbReference>
<dbReference type="GO" id="GO:0006508">
    <property type="term" value="P:proteolysis"/>
    <property type="evidence" value="ECO:0007669"/>
    <property type="project" value="UniProtKB-KW"/>
</dbReference>
<gene>
    <name evidence="8" type="ORF">H4F98_03230</name>
</gene>
<evidence type="ECO:0000256" key="1">
    <source>
        <dbReference type="ARBA" id="ARBA00006247"/>
    </source>
</evidence>
<dbReference type="InterPro" id="IPR047177">
    <property type="entry name" value="Pept_M20A"/>
</dbReference>
<keyword evidence="2" id="KW-0645">Protease</keyword>
<evidence type="ECO:0000259" key="7">
    <source>
        <dbReference type="Pfam" id="PF07687"/>
    </source>
</evidence>
<dbReference type="EMBL" id="JACHTF010000003">
    <property type="protein sequence ID" value="MBB1059581.1"/>
    <property type="molecule type" value="Genomic_DNA"/>
</dbReference>
<dbReference type="Gene3D" id="1.10.150.900">
    <property type="match status" value="1"/>
</dbReference>
<protein>
    <submittedName>
        <fullName evidence="8">M20/M25/M40 family metallo-hydrolase</fullName>
    </submittedName>
</protein>
<feature type="chain" id="PRO_5030928166" evidence="6">
    <location>
        <begin position="24"/>
        <end position="483"/>
    </location>
</feature>
<evidence type="ECO:0000313" key="9">
    <source>
        <dbReference type="Proteomes" id="UP000523196"/>
    </source>
</evidence>
<dbReference type="GO" id="GO:0046872">
    <property type="term" value="F:metal ion binding"/>
    <property type="evidence" value="ECO:0007669"/>
    <property type="project" value="UniProtKB-KW"/>
</dbReference>
<dbReference type="PROSITE" id="PS00758">
    <property type="entry name" value="ARGE_DAPE_CPG2_1"/>
    <property type="match status" value="1"/>
</dbReference>
<evidence type="ECO:0000256" key="6">
    <source>
        <dbReference type="SAM" id="SignalP"/>
    </source>
</evidence>
<evidence type="ECO:0000256" key="3">
    <source>
        <dbReference type="ARBA" id="ARBA00022723"/>
    </source>
</evidence>
<dbReference type="GO" id="GO:0008233">
    <property type="term" value="F:peptidase activity"/>
    <property type="evidence" value="ECO:0007669"/>
    <property type="project" value="UniProtKB-KW"/>
</dbReference>
<reference evidence="8 9" key="1">
    <citation type="submission" date="2020-08" db="EMBL/GenBank/DDBJ databases">
        <authorList>
            <person name="Xu S."/>
            <person name="Li A."/>
        </authorList>
    </citation>
    <scope>NUCLEOTIDE SEQUENCE [LARGE SCALE GENOMIC DNA]</scope>
    <source>
        <strain evidence="8 9">119BY6-57</strain>
    </source>
</reference>
<keyword evidence="3" id="KW-0479">Metal-binding</keyword>
<dbReference type="InterPro" id="IPR036264">
    <property type="entry name" value="Bact_exopeptidase_dim_dom"/>
</dbReference>
<keyword evidence="5" id="KW-0862">Zinc</keyword>
<dbReference type="AlphaFoldDB" id="A0A7W3Y579"/>
<keyword evidence="9" id="KW-1185">Reference proteome</keyword>
<feature type="signal peptide" evidence="6">
    <location>
        <begin position="1"/>
        <end position="23"/>
    </location>
</feature>
<dbReference type="SUPFAM" id="SSF55031">
    <property type="entry name" value="Bacterial exopeptidase dimerisation domain"/>
    <property type="match status" value="1"/>
</dbReference>
<evidence type="ECO:0000313" key="8">
    <source>
        <dbReference type="EMBL" id="MBB1059581.1"/>
    </source>
</evidence>
<dbReference type="Gene3D" id="3.30.70.360">
    <property type="match status" value="1"/>
</dbReference>
<keyword evidence="4 8" id="KW-0378">Hydrolase</keyword>
<keyword evidence="6" id="KW-0732">Signal</keyword>
<name>A0A7W3Y579_9GAMM</name>
<feature type="domain" description="Peptidase M20 dimerisation" evidence="7">
    <location>
        <begin position="220"/>
        <end position="365"/>
    </location>
</feature>
<dbReference type="NCBIfam" id="NF006596">
    <property type="entry name" value="PRK09133.1"/>
    <property type="match status" value="1"/>
</dbReference>